<dbReference type="Gene3D" id="3.30.420.10">
    <property type="entry name" value="Ribonuclease H-like superfamily/Ribonuclease H"/>
    <property type="match status" value="1"/>
</dbReference>
<dbReference type="Pfam" id="PF17917">
    <property type="entry name" value="RT_RNaseH"/>
    <property type="match status" value="1"/>
</dbReference>
<keyword evidence="3" id="KW-0540">Nuclease</keyword>
<dbReference type="PANTHER" id="PTHR48475:SF1">
    <property type="entry name" value="RNASE H TYPE-1 DOMAIN-CONTAINING PROTEIN"/>
    <property type="match status" value="1"/>
</dbReference>
<dbReference type="InterPro" id="IPR012337">
    <property type="entry name" value="RNaseH-like_sf"/>
</dbReference>
<dbReference type="InterPro" id="IPR036397">
    <property type="entry name" value="RNaseH_sf"/>
</dbReference>
<organism evidence="8 9">
    <name type="scientific">Coffea arabica</name>
    <name type="common">Arabian coffee</name>
    <dbReference type="NCBI Taxonomy" id="13443"/>
    <lineage>
        <taxon>Eukaryota</taxon>
        <taxon>Viridiplantae</taxon>
        <taxon>Streptophyta</taxon>
        <taxon>Embryophyta</taxon>
        <taxon>Tracheophyta</taxon>
        <taxon>Spermatophyta</taxon>
        <taxon>Magnoliopsida</taxon>
        <taxon>eudicotyledons</taxon>
        <taxon>Gunneridae</taxon>
        <taxon>Pentapetalae</taxon>
        <taxon>asterids</taxon>
        <taxon>lamiids</taxon>
        <taxon>Gentianales</taxon>
        <taxon>Rubiaceae</taxon>
        <taxon>Ixoroideae</taxon>
        <taxon>Gardenieae complex</taxon>
        <taxon>Bertiereae - Coffeeae clade</taxon>
        <taxon>Coffeeae</taxon>
        <taxon>Coffea</taxon>
    </lineage>
</organism>
<reference evidence="9" key="2">
    <citation type="submission" date="2025-08" db="UniProtKB">
        <authorList>
            <consortium name="RefSeq"/>
        </authorList>
    </citation>
    <scope>IDENTIFICATION</scope>
    <source>
        <tissue evidence="9">Leaves</tissue>
    </source>
</reference>
<accession>A0A6P6UE24</accession>
<keyword evidence="4" id="KW-0255">Endonuclease</keyword>
<evidence type="ECO:0000259" key="7">
    <source>
        <dbReference type="PROSITE" id="PS50879"/>
    </source>
</evidence>
<evidence type="ECO:0000256" key="4">
    <source>
        <dbReference type="ARBA" id="ARBA00022759"/>
    </source>
</evidence>
<dbReference type="GO" id="GO:0004523">
    <property type="term" value="F:RNA-DNA hybrid ribonuclease activity"/>
    <property type="evidence" value="ECO:0007669"/>
    <property type="project" value="InterPro"/>
</dbReference>
<dbReference type="InterPro" id="IPR043502">
    <property type="entry name" value="DNA/RNA_pol_sf"/>
</dbReference>
<dbReference type="InterPro" id="IPR041373">
    <property type="entry name" value="RT_RNaseH"/>
</dbReference>
<keyword evidence="6" id="KW-0695">RNA-directed DNA polymerase</keyword>
<evidence type="ECO:0000256" key="5">
    <source>
        <dbReference type="ARBA" id="ARBA00022801"/>
    </source>
</evidence>
<dbReference type="RefSeq" id="XP_027088708.2">
    <property type="nucleotide sequence ID" value="XM_027232907.2"/>
</dbReference>
<dbReference type="OrthoDB" id="1933881at2759"/>
<feature type="domain" description="RNase H type-1" evidence="7">
    <location>
        <begin position="156"/>
        <end position="285"/>
    </location>
</feature>
<dbReference type="PROSITE" id="PS50879">
    <property type="entry name" value="RNASE_H_1"/>
    <property type="match status" value="1"/>
</dbReference>
<name>A0A6P6UE24_COFAR</name>
<dbReference type="SUPFAM" id="SSF56672">
    <property type="entry name" value="DNA/RNA polymerases"/>
    <property type="match status" value="1"/>
</dbReference>
<evidence type="ECO:0000256" key="2">
    <source>
        <dbReference type="ARBA" id="ARBA00022695"/>
    </source>
</evidence>
<dbReference type="InterPro" id="IPR002156">
    <property type="entry name" value="RNaseH_domain"/>
</dbReference>
<dbReference type="GO" id="GO:0003964">
    <property type="term" value="F:RNA-directed DNA polymerase activity"/>
    <property type="evidence" value="ECO:0007669"/>
    <property type="project" value="UniProtKB-KW"/>
</dbReference>
<dbReference type="GO" id="GO:0003676">
    <property type="term" value="F:nucleic acid binding"/>
    <property type="evidence" value="ECO:0007669"/>
    <property type="project" value="InterPro"/>
</dbReference>
<evidence type="ECO:0000256" key="1">
    <source>
        <dbReference type="ARBA" id="ARBA00022679"/>
    </source>
</evidence>
<gene>
    <name evidence="9" type="primary">LOC113710059</name>
</gene>
<keyword evidence="5" id="KW-0378">Hydrolase</keyword>
<evidence type="ECO:0000313" key="8">
    <source>
        <dbReference type="Proteomes" id="UP001652660"/>
    </source>
</evidence>
<keyword evidence="2" id="KW-0548">Nucleotidyltransferase</keyword>
<proteinExistence type="predicted"/>
<dbReference type="CDD" id="cd09279">
    <property type="entry name" value="RNase_HI_like"/>
    <property type="match status" value="1"/>
</dbReference>
<dbReference type="Pfam" id="PF13456">
    <property type="entry name" value="RVT_3"/>
    <property type="match status" value="1"/>
</dbReference>
<reference evidence="8" key="1">
    <citation type="journal article" date="2025" name="Foods">
        <title>Unveiling the Microbial Signatures of Arabica Coffee Cherries: Insights into Ripeness Specific Diversity, Functional Traits, and Implications for Quality and Safety.</title>
        <authorList>
            <consortium name="RefSeq"/>
            <person name="Tenea G.N."/>
            <person name="Cifuentes V."/>
            <person name="Reyes P."/>
            <person name="Cevallos-Vallejos M."/>
        </authorList>
    </citation>
    <scope>NUCLEOTIDE SEQUENCE [LARGE SCALE GENOMIC DNA]</scope>
</reference>
<sequence length="345" mass="40242">MNPPLLAVPIPEKSLILYISAQEQPVGVLLAQENDEGKENALYYLSRMMTSNELNYSPIEKLCLALIFAIQKLKHYFQTHTIRLISKSNPIKYVMAKPVLFDRLTRWYLQFQQFEIIYVPAKAVKGQILADFLADHHIPAEWELTDELSDEEVFMIESPWSMYFDGAAHRDGAGAGVIFYTPESDILPYSFTLTRRCSNNMTEYQALILGLEMTVDMKQLHLRVYSDSKLVVNQLLGIYDVIKPKLIPYYKYARQLMEYLDNVTIEHIPRNFNQQANSLARLTSMITLPFHRNQISICQNWIIPPMFDEEDDGEEENAYHIFVHEIEKEDWRHLIIDYINHGKLS</sequence>
<dbReference type="AlphaFoldDB" id="A0A6P6UE24"/>
<keyword evidence="1" id="KW-0808">Transferase</keyword>
<dbReference type="Proteomes" id="UP001652660">
    <property type="component" value="Chromosome 9e"/>
</dbReference>
<evidence type="ECO:0000256" key="6">
    <source>
        <dbReference type="ARBA" id="ARBA00022918"/>
    </source>
</evidence>
<keyword evidence="8" id="KW-1185">Reference proteome</keyword>
<evidence type="ECO:0000256" key="3">
    <source>
        <dbReference type="ARBA" id="ARBA00022722"/>
    </source>
</evidence>
<dbReference type="SUPFAM" id="SSF53098">
    <property type="entry name" value="Ribonuclease H-like"/>
    <property type="match status" value="1"/>
</dbReference>
<evidence type="ECO:0000313" key="9">
    <source>
        <dbReference type="RefSeq" id="XP_027088708.2"/>
    </source>
</evidence>
<dbReference type="GeneID" id="113710059"/>
<dbReference type="PANTHER" id="PTHR48475">
    <property type="entry name" value="RIBONUCLEASE H"/>
    <property type="match status" value="1"/>
</dbReference>
<protein>
    <recommendedName>
        <fullName evidence="7">RNase H type-1 domain-containing protein</fullName>
    </recommendedName>
</protein>